<proteinExistence type="predicted"/>
<dbReference type="AlphaFoldDB" id="A0A8K1GL18"/>
<feature type="region of interest" description="Disordered" evidence="1">
    <location>
        <begin position="23"/>
        <end position="61"/>
    </location>
</feature>
<gene>
    <name evidence="2" type="ORF">HGM15179_006591</name>
</gene>
<organism evidence="2 3">
    <name type="scientific">Zosterops borbonicus</name>
    <dbReference type="NCBI Taxonomy" id="364589"/>
    <lineage>
        <taxon>Eukaryota</taxon>
        <taxon>Metazoa</taxon>
        <taxon>Chordata</taxon>
        <taxon>Craniata</taxon>
        <taxon>Vertebrata</taxon>
        <taxon>Euteleostomi</taxon>
        <taxon>Archelosauria</taxon>
        <taxon>Archosauria</taxon>
        <taxon>Dinosauria</taxon>
        <taxon>Saurischia</taxon>
        <taxon>Theropoda</taxon>
        <taxon>Coelurosauria</taxon>
        <taxon>Aves</taxon>
        <taxon>Neognathae</taxon>
        <taxon>Neoaves</taxon>
        <taxon>Telluraves</taxon>
        <taxon>Australaves</taxon>
        <taxon>Passeriformes</taxon>
        <taxon>Sylvioidea</taxon>
        <taxon>Zosteropidae</taxon>
        <taxon>Zosterops</taxon>
    </lineage>
</organism>
<name>A0A8K1GL18_9PASS</name>
<comment type="caution">
    <text evidence="2">The sequence shown here is derived from an EMBL/GenBank/DDBJ whole genome shotgun (WGS) entry which is preliminary data.</text>
</comment>
<evidence type="ECO:0000256" key="1">
    <source>
        <dbReference type="SAM" id="MobiDB-lite"/>
    </source>
</evidence>
<feature type="compositionally biased region" description="Basic and acidic residues" evidence="1">
    <location>
        <begin position="41"/>
        <end position="61"/>
    </location>
</feature>
<evidence type="ECO:0000313" key="2">
    <source>
        <dbReference type="EMBL" id="TRZ20457.1"/>
    </source>
</evidence>
<accession>A0A8K1GL18</accession>
<reference evidence="2" key="1">
    <citation type="submission" date="2019-04" db="EMBL/GenBank/DDBJ databases">
        <title>Genome assembly of Zosterops borbonicus 15179.</title>
        <authorList>
            <person name="Leroy T."/>
            <person name="Anselmetti Y."/>
            <person name="Tilak M.-K."/>
            <person name="Nabholz B."/>
        </authorList>
    </citation>
    <scope>NUCLEOTIDE SEQUENCE</scope>
    <source>
        <strain evidence="2">HGM_15179</strain>
        <tissue evidence="2">Muscle</tissue>
    </source>
</reference>
<dbReference type="EMBL" id="SWJQ01000147">
    <property type="protein sequence ID" value="TRZ20457.1"/>
    <property type="molecule type" value="Genomic_DNA"/>
</dbReference>
<evidence type="ECO:0000313" key="3">
    <source>
        <dbReference type="Proteomes" id="UP000796761"/>
    </source>
</evidence>
<sequence>MSQQCALVAKKANSGLYREWCGQQEQGGRSSSVLGTVSQNSEKRELEEERERDEDRKDIEKNKSGCNNVQLIEILRGRVLSLKKYSHVGSREKIHNFRCGDTAELEGSPNCEEGEYIESPADHKLASDSSSHILYDLRRNIQEYKNCGDLLPLSLVTIAQHCLRIVLRRNIQEYKNCGDLLPLSLVTIAQHCLRIVLSLDCCRTVTLDAIMTLKIHAAEVIK</sequence>
<dbReference type="Proteomes" id="UP000796761">
    <property type="component" value="Unassembled WGS sequence"/>
</dbReference>
<keyword evidence="3" id="KW-1185">Reference proteome</keyword>
<protein>
    <submittedName>
        <fullName evidence="2">Uncharacterized protein</fullName>
    </submittedName>
</protein>
<feature type="compositionally biased region" description="Polar residues" evidence="1">
    <location>
        <begin position="23"/>
        <end position="40"/>
    </location>
</feature>